<proteinExistence type="predicted"/>
<dbReference type="AlphaFoldDB" id="B4G6N6"/>
<name>B4G6N6_DROPE</name>
<keyword evidence="2" id="KW-1185">Reference proteome</keyword>
<dbReference type="EMBL" id="CH479180">
    <property type="protein sequence ID" value="EDW29150.1"/>
    <property type="molecule type" value="Genomic_DNA"/>
</dbReference>
<evidence type="ECO:0000313" key="1">
    <source>
        <dbReference type="EMBL" id="EDW29150.1"/>
    </source>
</evidence>
<dbReference type="Gene3D" id="3.30.70.60">
    <property type="match status" value="1"/>
</dbReference>
<sequence length="80" mass="8845">MAMAMTTTDHGRRRAVSCECELERSGPHDGCVRTQEPGDGDGAFMRFRFGGGAAFTPYGIQKLKIMCFIEDEKVSIDLLQ</sequence>
<protein>
    <submittedName>
        <fullName evidence="1">GL18570</fullName>
    </submittedName>
</protein>
<gene>
    <name evidence="1" type="primary">Dper\GL18570</name>
    <name evidence="1" type="ORF">Dper_GL18570</name>
</gene>
<reference evidence="1 2" key="1">
    <citation type="journal article" date="2007" name="Nature">
        <title>Evolution of genes and genomes on the Drosophila phylogeny.</title>
        <authorList>
            <consortium name="Drosophila 12 Genomes Consortium"/>
            <person name="Clark A.G."/>
            <person name="Eisen M.B."/>
            <person name="Smith D.R."/>
            <person name="Bergman C.M."/>
            <person name="Oliver B."/>
            <person name="Markow T.A."/>
            <person name="Kaufman T.C."/>
            <person name="Kellis M."/>
            <person name="Gelbart W."/>
            <person name="Iyer V.N."/>
            <person name="Pollard D.A."/>
            <person name="Sackton T.B."/>
            <person name="Larracuente A.M."/>
            <person name="Singh N.D."/>
            <person name="Abad J.P."/>
            <person name="Abt D.N."/>
            <person name="Adryan B."/>
            <person name="Aguade M."/>
            <person name="Akashi H."/>
            <person name="Anderson W.W."/>
            <person name="Aquadro C.F."/>
            <person name="Ardell D.H."/>
            <person name="Arguello R."/>
            <person name="Artieri C.G."/>
            <person name="Barbash D.A."/>
            <person name="Barker D."/>
            <person name="Barsanti P."/>
            <person name="Batterham P."/>
            <person name="Batzoglou S."/>
            <person name="Begun D."/>
            <person name="Bhutkar A."/>
            <person name="Blanco E."/>
            <person name="Bosak S.A."/>
            <person name="Bradley R.K."/>
            <person name="Brand A.D."/>
            <person name="Brent M.R."/>
            <person name="Brooks A.N."/>
            <person name="Brown R.H."/>
            <person name="Butlin R.K."/>
            <person name="Caggese C."/>
            <person name="Calvi B.R."/>
            <person name="Bernardo de Carvalho A."/>
            <person name="Caspi A."/>
            <person name="Castrezana S."/>
            <person name="Celniker S.E."/>
            <person name="Chang J.L."/>
            <person name="Chapple C."/>
            <person name="Chatterji S."/>
            <person name="Chinwalla A."/>
            <person name="Civetta A."/>
            <person name="Clifton S.W."/>
            <person name="Comeron J.M."/>
            <person name="Costello J.C."/>
            <person name="Coyne J.A."/>
            <person name="Daub J."/>
            <person name="David R.G."/>
            <person name="Delcher A.L."/>
            <person name="Delehaunty K."/>
            <person name="Do C.B."/>
            <person name="Ebling H."/>
            <person name="Edwards K."/>
            <person name="Eickbush T."/>
            <person name="Evans J.D."/>
            <person name="Filipski A."/>
            <person name="Findeiss S."/>
            <person name="Freyhult E."/>
            <person name="Fulton L."/>
            <person name="Fulton R."/>
            <person name="Garcia A.C."/>
            <person name="Gardiner A."/>
            <person name="Garfield D.A."/>
            <person name="Garvin B.E."/>
            <person name="Gibson G."/>
            <person name="Gilbert D."/>
            <person name="Gnerre S."/>
            <person name="Godfrey J."/>
            <person name="Good R."/>
            <person name="Gotea V."/>
            <person name="Gravely B."/>
            <person name="Greenberg A.J."/>
            <person name="Griffiths-Jones S."/>
            <person name="Gross S."/>
            <person name="Guigo R."/>
            <person name="Gustafson E.A."/>
            <person name="Haerty W."/>
            <person name="Hahn M.W."/>
            <person name="Halligan D.L."/>
            <person name="Halpern A.L."/>
            <person name="Halter G.M."/>
            <person name="Han M.V."/>
            <person name="Heger A."/>
            <person name="Hillier L."/>
            <person name="Hinrichs A.S."/>
            <person name="Holmes I."/>
            <person name="Hoskins R.A."/>
            <person name="Hubisz M.J."/>
            <person name="Hultmark D."/>
            <person name="Huntley M.A."/>
            <person name="Jaffe D.B."/>
            <person name="Jagadeeshan S."/>
            <person name="Jeck W.R."/>
            <person name="Johnson J."/>
            <person name="Jones C.D."/>
            <person name="Jordan W.C."/>
            <person name="Karpen G.H."/>
            <person name="Kataoka E."/>
            <person name="Keightley P.D."/>
            <person name="Kheradpour P."/>
            <person name="Kirkness E.F."/>
            <person name="Koerich L.B."/>
            <person name="Kristiansen K."/>
            <person name="Kudrna D."/>
            <person name="Kulathinal R.J."/>
            <person name="Kumar S."/>
            <person name="Kwok R."/>
            <person name="Lander E."/>
            <person name="Langley C.H."/>
            <person name="Lapoint R."/>
            <person name="Lazzaro B.P."/>
            <person name="Lee S.J."/>
            <person name="Levesque L."/>
            <person name="Li R."/>
            <person name="Lin C.F."/>
            <person name="Lin M.F."/>
            <person name="Lindblad-Toh K."/>
            <person name="Llopart A."/>
            <person name="Long M."/>
            <person name="Low L."/>
            <person name="Lozovsky E."/>
            <person name="Lu J."/>
            <person name="Luo M."/>
            <person name="Machado C.A."/>
            <person name="Makalowski W."/>
            <person name="Marzo M."/>
            <person name="Matsuda M."/>
            <person name="Matzkin L."/>
            <person name="McAllister B."/>
            <person name="McBride C.S."/>
            <person name="McKernan B."/>
            <person name="McKernan K."/>
            <person name="Mendez-Lago M."/>
            <person name="Minx P."/>
            <person name="Mollenhauer M.U."/>
            <person name="Montooth K."/>
            <person name="Mount S.M."/>
            <person name="Mu X."/>
            <person name="Myers E."/>
            <person name="Negre B."/>
            <person name="Newfeld S."/>
            <person name="Nielsen R."/>
            <person name="Noor M.A."/>
            <person name="O'Grady P."/>
            <person name="Pachter L."/>
            <person name="Papaceit M."/>
            <person name="Parisi M.J."/>
            <person name="Parisi M."/>
            <person name="Parts L."/>
            <person name="Pedersen J.S."/>
            <person name="Pesole G."/>
            <person name="Phillippy A.M."/>
            <person name="Ponting C.P."/>
            <person name="Pop M."/>
            <person name="Porcelli D."/>
            <person name="Powell J.R."/>
            <person name="Prohaska S."/>
            <person name="Pruitt K."/>
            <person name="Puig M."/>
            <person name="Quesneville H."/>
            <person name="Ram K.R."/>
            <person name="Rand D."/>
            <person name="Rasmussen M.D."/>
            <person name="Reed L.K."/>
            <person name="Reenan R."/>
            <person name="Reily A."/>
            <person name="Remington K.A."/>
            <person name="Rieger T.T."/>
            <person name="Ritchie M.G."/>
            <person name="Robin C."/>
            <person name="Rogers Y.H."/>
            <person name="Rohde C."/>
            <person name="Rozas J."/>
            <person name="Rubenfield M.J."/>
            <person name="Ruiz A."/>
            <person name="Russo S."/>
            <person name="Salzberg S.L."/>
            <person name="Sanchez-Gracia A."/>
            <person name="Saranga D.J."/>
            <person name="Sato H."/>
            <person name="Schaeffer S.W."/>
            <person name="Schatz M.C."/>
            <person name="Schlenke T."/>
            <person name="Schwartz R."/>
            <person name="Segarra C."/>
            <person name="Singh R.S."/>
            <person name="Sirot L."/>
            <person name="Sirota M."/>
            <person name="Sisneros N.B."/>
            <person name="Smith C.D."/>
            <person name="Smith T.F."/>
            <person name="Spieth J."/>
            <person name="Stage D.E."/>
            <person name="Stark A."/>
            <person name="Stephan W."/>
            <person name="Strausberg R.L."/>
            <person name="Strempel S."/>
            <person name="Sturgill D."/>
            <person name="Sutton G."/>
            <person name="Sutton G.G."/>
            <person name="Tao W."/>
            <person name="Teichmann S."/>
            <person name="Tobari Y.N."/>
            <person name="Tomimura Y."/>
            <person name="Tsolas J.M."/>
            <person name="Valente V.L."/>
            <person name="Venter E."/>
            <person name="Venter J.C."/>
            <person name="Vicario S."/>
            <person name="Vieira F.G."/>
            <person name="Vilella A.J."/>
            <person name="Villasante A."/>
            <person name="Walenz B."/>
            <person name="Wang J."/>
            <person name="Wasserman M."/>
            <person name="Watts T."/>
            <person name="Wilson D."/>
            <person name="Wilson R.K."/>
            <person name="Wing R.A."/>
            <person name="Wolfner M.F."/>
            <person name="Wong A."/>
            <person name="Wong G.K."/>
            <person name="Wu C.I."/>
            <person name="Wu G."/>
            <person name="Yamamoto D."/>
            <person name="Yang H.P."/>
            <person name="Yang S.P."/>
            <person name="Yorke J.A."/>
            <person name="Yoshida K."/>
            <person name="Zdobnov E."/>
            <person name="Zhang P."/>
            <person name="Zhang Y."/>
            <person name="Zimin A.V."/>
            <person name="Baldwin J."/>
            <person name="Abdouelleil A."/>
            <person name="Abdulkadir J."/>
            <person name="Abebe A."/>
            <person name="Abera B."/>
            <person name="Abreu J."/>
            <person name="Acer S.C."/>
            <person name="Aftuck L."/>
            <person name="Alexander A."/>
            <person name="An P."/>
            <person name="Anderson E."/>
            <person name="Anderson S."/>
            <person name="Arachi H."/>
            <person name="Azer M."/>
            <person name="Bachantsang P."/>
            <person name="Barry A."/>
            <person name="Bayul T."/>
            <person name="Berlin A."/>
            <person name="Bessette D."/>
            <person name="Bloom T."/>
            <person name="Blye J."/>
            <person name="Boguslavskiy L."/>
            <person name="Bonnet C."/>
            <person name="Boukhgalter B."/>
            <person name="Bourzgui I."/>
            <person name="Brown A."/>
            <person name="Cahill P."/>
            <person name="Channer S."/>
            <person name="Cheshatsang Y."/>
            <person name="Chuda L."/>
            <person name="Citroen M."/>
            <person name="Collymore A."/>
            <person name="Cooke P."/>
            <person name="Costello M."/>
            <person name="D'Aco K."/>
            <person name="Daza R."/>
            <person name="De Haan G."/>
            <person name="DeGray S."/>
            <person name="DeMaso C."/>
            <person name="Dhargay N."/>
            <person name="Dooley K."/>
            <person name="Dooley E."/>
            <person name="Doricent M."/>
            <person name="Dorje P."/>
            <person name="Dorjee K."/>
            <person name="Dupes A."/>
            <person name="Elong R."/>
            <person name="Falk J."/>
            <person name="Farina A."/>
            <person name="Faro S."/>
            <person name="Ferguson D."/>
            <person name="Fisher S."/>
            <person name="Foley C.D."/>
            <person name="Franke A."/>
            <person name="Friedrich D."/>
            <person name="Gadbois L."/>
            <person name="Gearin G."/>
            <person name="Gearin C.R."/>
            <person name="Giannoukos G."/>
            <person name="Goode T."/>
            <person name="Graham J."/>
            <person name="Grandbois E."/>
            <person name="Grewal S."/>
            <person name="Gyaltsen K."/>
            <person name="Hafez N."/>
            <person name="Hagos B."/>
            <person name="Hall J."/>
            <person name="Henson C."/>
            <person name="Hollinger A."/>
            <person name="Honan T."/>
            <person name="Huard M.D."/>
            <person name="Hughes L."/>
            <person name="Hurhula B."/>
            <person name="Husby M.E."/>
            <person name="Kamat A."/>
            <person name="Kanga B."/>
            <person name="Kashin S."/>
            <person name="Khazanovich D."/>
            <person name="Kisner P."/>
            <person name="Lance K."/>
            <person name="Lara M."/>
            <person name="Lee W."/>
            <person name="Lennon N."/>
            <person name="Letendre F."/>
            <person name="LeVine R."/>
            <person name="Lipovsky A."/>
            <person name="Liu X."/>
            <person name="Liu J."/>
            <person name="Liu S."/>
            <person name="Lokyitsang T."/>
            <person name="Lokyitsang Y."/>
            <person name="Lubonja R."/>
            <person name="Lui A."/>
            <person name="MacDonald P."/>
            <person name="Magnisalis V."/>
            <person name="Maru K."/>
            <person name="Matthews C."/>
            <person name="McCusker W."/>
            <person name="McDonough S."/>
            <person name="Mehta T."/>
            <person name="Meldrim J."/>
            <person name="Meneus L."/>
            <person name="Mihai O."/>
            <person name="Mihalev A."/>
            <person name="Mihova T."/>
            <person name="Mittelman R."/>
            <person name="Mlenga V."/>
            <person name="Montmayeur A."/>
            <person name="Mulrain L."/>
            <person name="Navidi A."/>
            <person name="Naylor J."/>
            <person name="Negash T."/>
            <person name="Nguyen T."/>
            <person name="Nguyen N."/>
            <person name="Nicol R."/>
            <person name="Norbu C."/>
            <person name="Norbu N."/>
            <person name="Novod N."/>
            <person name="O'Neill B."/>
            <person name="Osman S."/>
            <person name="Markiewicz E."/>
            <person name="Oyono O.L."/>
            <person name="Patti C."/>
            <person name="Phunkhang P."/>
            <person name="Pierre F."/>
            <person name="Priest M."/>
            <person name="Raghuraman S."/>
            <person name="Rege F."/>
            <person name="Reyes R."/>
            <person name="Rise C."/>
            <person name="Rogov P."/>
            <person name="Ross K."/>
            <person name="Ryan E."/>
            <person name="Settipalli S."/>
            <person name="Shea T."/>
            <person name="Sherpa N."/>
            <person name="Shi L."/>
            <person name="Shih D."/>
            <person name="Sparrow T."/>
            <person name="Spaulding J."/>
            <person name="Stalker J."/>
            <person name="Stange-Thomann N."/>
            <person name="Stavropoulos S."/>
            <person name="Stone C."/>
            <person name="Strader C."/>
            <person name="Tesfaye S."/>
            <person name="Thomson T."/>
            <person name="Thoulutsang Y."/>
            <person name="Thoulutsang D."/>
            <person name="Topham K."/>
            <person name="Topping I."/>
            <person name="Tsamla T."/>
            <person name="Vassiliev H."/>
            <person name="Vo A."/>
            <person name="Wangchuk T."/>
            <person name="Wangdi T."/>
            <person name="Weiand M."/>
            <person name="Wilkinson J."/>
            <person name="Wilson A."/>
            <person name="Yadav S."/>
            <person name="Young G."/>
            <person name="Yu Q."/>
            <person name="Zembek L."/>
            <person name="Zhong D."/>
            <person name="Zimmer A."/>
            <person name="Zwirko Z."/>
            <person name="Jaffe D.B."/>
            <person name="Alvarez P."/>
            <person name="Brockman W."/>
            <person name="Butler J."/>
            <person name="Chin C."/>
            <person name="Gnerre S."/>
            <person name="Grabherr M."/>
            <person name="Kleber M."/>
            <person name="Mauceli E."/>
            <person name="MacCallum I."/>
        </authorList>
    </citation>
    <scope>NUCLEOTIDE SEQUENCE [LARGE SCALE GENOMIC DNA]</scope>
    <source>
        <strain evidence="2">MSH-3 / Tucson 14011-0111.49</strain>
    </source>
</reference>
<dbReference type="Proteomes" id="UP000008744">
    <property type="component" value="Unassembled WGS sequence"/>
</dbReference>
<organism evidence="2">
    <name type="scientific">Drosophila persimilis</name>
    <name type="common">Fruit fly</name>
    <dbReference type="NCBI Taxonomy" id="7234"/>
    <lineage>
        <taxon>Eukaryota</taxon>
        <taxon>Metazoa</taxon>
        <taxon>Ecdysozoa</taxon>
        <taxon>Arthropoda</taxon>
        <taxon>Hexapoda</taxon>
        <taxon>Insecta</taxon>
        <taxon>Pterygota</taxon>
        <taxon>Neoptera</taxon>
        <taxon>Endopterygota</taxon>
        <taxon>Diptera</taxon>
        <taxon>Brachycera</taxon>
        <taxon>Muscomorpha</taxon>
        <taxon>Ephydroidea</taxon>
        <taxon>Drosophilidae</taxon>
        <taxon>Drosophila</taxon>
        <taxon>Sophophora</taxon>
    </lineage>
</organism>
<dbReference type="InterPro" id="IPR014717">
    <property type="entry name" value="Transl_elong_EF1B/ribsomal_bS6"/>
</dbReference>
<evidence type="ECO:0000313" key="2">
    <source>
        <dbReference type="Proteomes" id="UP000008744"/>
    </source>
</evidence>
<dbReference type="HOGENOM" id="CLU_2592298_0_0_1"/>
<accession>B4G6N6</accession>